<comment type="caution">
    <text evidence="2">The sequence shown here is derived from an EMBL/GenBank/DDBJ whole genome shotgun (WGS) entry which is preliminary data.</text>
</comment>
<evidence type="ECO:0000313" key="2">
    <source>
        <dbReference type="EMBL" id="MET8438401.1"/>
    </source>
</evidence>
<dbReference type="Gene3D" id="3.40.50.720">
    <property type="entry name" value="NAD(P)-binding Rossmann-like Domain"/>
    <property type="match status" value="1"/>
</dbReference>
<name>A0ABV2UKL9_9ACTN</name>
<organism evidence="2 3">
    <name type="scientific">Streptomyces sp. 900116325</name>
    <dbReference type="NCBI Taxonomy" id="3154295"/>
    <lineage>
        <taxon>Bacteria</taxon>
        <taxon>Bacillati</taxon>
        <taxon>Actinomycetota</taxon>
        <taxon>Actinomycetes</taxon>
        <taxon>Kitasatosporales</taxon>
        <taxon>Streptomycetaceae</taxon>
        <taxon>Streptomyces</taxon>
    </lineage>
</organism>
<dbReference type="RefSeq" id="WP_356712829.1">
    <property type="nucleotide sequence ID" value="NZ_JBEXIP010000058.1"/>
</dbReference>
<keyword evidence="3" id="KW-1185">Reference proteome</keyword>
<evidence type="ECO:0000313" key="3">
    <source>
        <dbReference type="Proteomes" id="UP001550044"/>
    </source>
</evidence>
<evidence type="ECO:0000256" key="1">
    <source>
        <dbReference type="SAM" id="MobiDB-lite"/>
    </source>
</evidence>
<reference evidence="2 3" key="1">
    <citation type="submission" date="2024-06" db="EMBL/GenBank/DDBJ databases">
        <title>The Natural Products Discovery Center: Release of the First 8490 Sequenced Strains for Exploring Actinobacteria Biosynthetic Diversity.</title>
        <authorList>
            <person name="Kalkreuter E."/>
            <person name="Kautsar S.A."/>
            <person name="Yang D."/>
            <person name="Bader C.D."/>
            <person name="Teijaro C.N."/>
            <person name="Fluegel L."/>
            <person name="Davis C.M."/>
            <person name="Simpson J.R."/>
            <person name="Lauterbach L."/>
            <person name="Steele A.D."/>
            <person name="Gui C."/>
            <person name="Meng S."/>
            <person name="Li G."/>
            <person name="Viehrig K."/>
            <person name="Ye F."/>
            <person name="Su P."/>
            <person name="Kiefer A.F."/>
            <person name="Nichols A."/>
            <person name="Cepeda A.J."/>
            <person name="Yan W."/>
            <person name="Fan B."/>
            <person name="Jiang Y."/>
            <person name="Adhikari A."/>
            <person name="Zheng C.-J."/>
            <person name="Schuster L."/>
            <person name="Cowan T.M."/>
            <person name="Smanski M.J."/>
            <person name="Chevrette M.G."/>
            <person name="De Carvalho L.P.S."/>
            <person name="Shen B."/>
        </authorList>
    </citation>
    <scope>NUCLEOTIDE SEQUENCE [LARGE SCALE GENOMIC DNA]</scope>
    <source>
        <strain evidence="2 3">NPDC005137</strain>
    </source>
</reference>
<proteinExistence type="predicted"/>
<gene>
    <name evidence="2" type="ORF">ABZV61_37945</name>
</gene>
<sequence length="93" mass="9359">MGGIDIVVSNAGYGMFGAAEEFTDEQIAHHLATSLTGSLSTARARDTGWRTAVRCAARGPGAFAVDISAHGAPGPDRGGAGRPGRRPGCCSSS</sequence>
<dbReference type="InterPro" id="IPR036291">
    <property type="entry name" value="NAD(P)-bd_dom_sf"/>
</dbReference>
<protein>
    <recommendedName>
        <fullName evidence="4">Short subunit dehydrogenase</fullName>
    </recommendedName>
</protein>
<accession>A0ABV2UKL9</accession>
<dbReference type="SUPFAM" id="SSF51735">
    <property type="entry name" value="NAD(P)-binding Rossmann-fold domains"/>
    <property type="match status" value="1"/>
</dbReference>
<feature type="region of interest" description="Disordered" evidence="1">
    <location>
        <begin position="68"/>
        <end position="93"/>
    </location>
</feature>
<dbReference type="EMBL" id="JBEXIP010000058">
    <property type="protein sequence ID" value="MET8438401.1"/>
    <property type="molecule type" value="Genomic_DNA"/>
</dbReference>
<dbReference type="Proteomes" id="UP001550044">
    <property type="component" value="Unassembled WGS sequence"/>
</dbReference>
<evidence type="ECO:0008006" key="4">
    <source>
        <dbReference type="Google" id="ProtNLM"/>
    </source>
</evidence>